<evidence type="ECO:0000256" key="2">
    <source>
        <dbReference type="ARBA" id="ARBA00022771"/>
    </source>
</evidence>
<dbReference type="Proteomes" id="UP000009130">
    <property type="component" value="Chromosome 16"/>
</dbReference>
<name>G7PT78_MACFA</name>
<evidence type="ECO:0000256" key="3">
    <source>
        <dbReference type="ARBA" id="ARBA00022833"/>
    </source>
</evidence>
<dbReference type="SUPFAM" id="SSF56672">
    <property type="entry name" value="DNA/RNA polymerases"/>
    <property type="match status" value="1"/>
</dbReference>
<dbReference type="PROSITE" id="PS50135">
    <property type="entry name" value="ZF_ZZ_2"/>
    <property type="match status" value="2"/>
</dbReference>
<gene>
    <name evidence="9" type="ORF">EGM_07269</name>
</gene>
<dbReference type="Pfam" id="PF03256">
    <property type="entry name" value="ANAPC10"/>
    <property type="match status" value="1"/>
</dbReference>
<feature type="domain" description="DOC" evidence="8">
    <location>
        <begin position="210"/>
        <end position="389"/>
    </location>
</feature>
<dbReference type="InterPro" id="IPR043145">
    <property type="entry name" value="Znf_ZZ_sf"/>
</dbReference>
<dbReference type="PROSITE" id="PS50222">
    <property type="entry name" value="EF_HAND_2"/>
    <property type="match status" value="1"/>
</dbReference>
<dbReference type="InterPro" id="IPR041986">
    <property type="entry name" value="ZZEF1_ZZ"/>
</dbReference>
<sequence length="2836" mass="318057">MIKKLWLMEAFAQFDAEGDGTVDAENMLEALKNSSGANLQGELSHIIRQLQACSLVPAIDLANALFSIPVRKAHQKQCAFSWQGQQYTLTVVLRPVGFERGPGQDKALQQVQAAVQAVLPVASYDSADPVVLEVSVADRDAVWRLWQTPTGFIDIFSESKEGLDAHSSMILRFLHRNRLSSAVMPYPMLEHCKNMCTMRSSVLKESLDQLVQKEKESPGDLTRSPEMDKLKSVAKCYAYIETSSNSADIDKMTNGETSSYWQSDGSACSHWIRLKMKPDVVLRHLSIAVAATDQSYMPQQVTVAVGRNASDLQEVRDVHIPSNVTGYVTLLENANVSQLYVQINIKRCLSDGCDTRIHGLRAVGFQRVKKSGVSVSDASAIWYWSLLTSLVTASMETNPAFVQTVLHNTQKALRHMPPLSLSPGSTDFSTFLSPNVLEEVDSFLIRITSCCSTPEVELTLLAFALARGSVAKVMSSLCTITDHLDTQYDASSLILSMASVRQNLLLKYGKPLQLTLQACDVKGKEDKSGPENLLVEPWTRDEEHFKRFEKYDKWKLQELRQFVKSRIGCSSDDLGEDDPIGWFELEEEWDEADVKLQQCRVAKYLMVKFLCTRQESAERLGVQGLSISGYLRPARAEAEQSVTCAHCRKDTEESVCGATLLLRTLQFTQQLAHDLVQQKESGLKYKSFLDFTGLDLQIFWNFYSKLKQNPREECISAQTLLLQLLQSCFSVLQGDVLAASEEEKPPIQSPKGVEAAKELYTHLCDVVDRVDGDSVPMEILKQEVRNTLLNGAAIFFPNRQTRRNHLFTMMKNVTEQEHKQSLQLTFRSLCTYFSDKDPGGLLLLPEKNDLAKMNISEVLAVMDTLLSVAARECELLMLSGAPGEVGSVLFSLFWSVQGSLLSWCYLQLKSTDSGAKDLAVDLIEKYVGQFLASMRVILESLLSQYSGKTIVERLCNSVFSMAARQLVIFLLDFCTLDIPHCVLLREFSVLTELLKKLCSGPEGGLRKLDVETWQQEQPVVLHTWTKESAHNYENNCHEASVFVSPGATYFEVEFDDRCETEKRYDYLEFTDARGRKTRYDTKVGTDKWPKKVTFKAGPRLQFLFHSDSSHNEWGYKFTVTAYGLPDVAVSWGLDLQLLVSRLMGRLASQCMALKSVHPHQDFILSTFFSCHIAALIPHISLQVKNIPDDPCRHFLLDFAQSEPAQNFCGPYSELFKGFIQACRKQAPKTDIVAGSTIDQAVNATFAALVYRTPDLYEKLQKYVNSGGKIALSDEFAQVYSLADGIRIWMLEMKQKSLMSLGNEAEEKHRSEATEANPESLAKDCIEKSLLLLKFLPTGIRSKESCDKLETADETNHLQPLEKRQRTSSVVEEHFQASVSPTEAATPATGDRSPGLDTQPKLPSSSGLPAADVSPATAEEPLSPSTPTRRPPFTRGRLRLLSFRSMEEARLVPTVKEKYPVLKDVMDFIKDQSLSHRSVVKVLSLRKAQAQSILDVLRITQYCAESLGQPHCFHPPFILFLLELLTCQKDFTKSLLPALSCVQTALLHLLDMGWEPSDLAFFVDIQLPDLLMKMSQENISVHDSVISQWSEEDELADAKQNSEWMDECQDGMFEAWYEKIAQEDPEKQRKMHMFIARYCDLLNVDISCDGCDEIAPWHRYRCLQCSDMDLCKTCFLGGVKPEGHGDDHEMVNMEFTCDHCQGLIIGRRMNCNVCDDFDLCYGCYAAKKYSYGHLPTHSITAHPMVTIRISDRQRLIQPYIHNYSWLLFAALALYSAHLTSAEDVDGEKLDPQTRSSATTLRSQCMQLVGDCLMKAHQGKGLKALALLGILPDGDSIPEDQALPATAPTQASEEQLEKKTVQGAELSEAGNGKRAVHEEVRPADFKQRSKADKGVLLTKDPSCQTQISDSPADASTPTGLPDAEDSEASSQKPREEKAVTPSPEQVFAECSQKRILGLLAAMLPPLKSGPTVPLVDLEHVLPLMFQVVISNAGHLNETYHLTLGLLGQLIIRLLPAEVDAAVIKVLSAKHNLFAAGDSTIVPDGWKTTHLLFSLGAVCLDSRVGLDWACSMAEILRSLNSAPLWRDVIATFTDHCIKQLPFQLKHTNIFTLLVLVGFPQVLCVGTRCVYMDNANEPHNVIILKHFTEKNRAVIVDVKTRKRKTVKDYQLVQKGGGQECGDSQAQLSQYSQHFAFIASHLLQTSMDSHCPEAVEATWVLSLALKGLYKTLKILSIMLYSSKKEMNALAEHGDLELDERGDREEEVERPISSPGDPEQKKLDPLEGLDEPTRICFLMAHDALNAPLHILRAIYELQMKKTDSFFLEVQKRFDGDELTTDERIRSLAQRWQPSKSLRLEEQSAKAVDTDMIILPCLSRPARCDQATAESNPVTQKLISSTESELQQSYAKQRRSKSAALLHKELNCKSKRAVRDYLFRVNEATAVLYARHVLASLLAEWPSHVPVSEDILELSGPAHMTYILDMFMQLEEKHEWEKILQKVLQGCREDMLGTMALAACQFMEEPGMEVQVRESKHPYNNNTNFEDKVHIPGAIYLSIKFDSQCNTEEGCDELAMSSSSDFQQDRHSFSGSQQKWKDFELPGDTLYYRFTSDMSNTEWGYRFTVTAGHLGRFQTGFEILKQMLSEERVVPHLPLAKIWEWLVGVACRQTGHQRLKAIHLLLRIVRCCGHSDLCDLALLKPLWQLFTHMEYSLFEDVTQPGILLPLHRALTELFFVTENRAQVSSEIAYFVRPRASGGKPPGISPGQQRVSQVVWESCTVHLALSLTALLSLQELGVLQDYLLALTTDDHLLRCAAQALQNIAAISLAINYPNKATRLWNVEC</sequence>
<dbReference type="InterPro" id="IPR004939">
    <property type="entry name" value="APC_su10/DOC_dom"/>
</dbReference>
<dbReference type="GO" id="GO:0005509">
    <property type="term" value="F:calcium ion binding"/>
    <property type="evidence" value="ECO:0007669"/>
    <property type="project" value="InterPro"/>
</dbReference>
<keyword evidence="2 4" id="KW-0863">Zinc-finger</keyword>
<dbReference type="GO" id="GO:0008270">
    <property type="term" value="F:zinc ion binding"/>
    <property type="evidence" value="ECO:0007669"/>
    <property type="project" value="UniProtKB-KW"/>
</dbReference>
<organism>
    <name type="scientific">Macaca fascicularis</name>
    <name type="common">Crab-eating macaque</name>
    <name type="synonym">Cynomolgus monkey</name>
    <dbReference type="NCBI Taxonomy" id="9541"/>
    <lineage>
        <taxon>Eukaryota</taxon>
        <taxon>Metazoa</taxon>
        <taxon>Chordata</taxon>
        <taxon>Craniata</taxon>
        <taxon>Vertebrata</taxon>
        <taxon>Euteleostomi</taxon>
        <taxon>Mammalia</taxon>
        <taxon>Eutheria</taxon>
        <taxon>Euarchontoglires</taxon>
        <taxon>Primates</taxon>
        <taxon>Haplorrhini</taxon>
        <taxon>Catarrhini</taxon>
        <taxon>Cercopithecidae</taxon>
        <taxon>Cercopithecinae</taxon>
        <taxon>Macaca</taxon>
    </lineage>
</organism>
<dbReference type="CDD" id="cd02249">
    <property type="entry name" value="ZZ"/>
    <property type="match status" value="1"/>
</dbReference>
<dbReference type="Gene3D" id="3.30.60.90">
    <property type="match status" value="2"/>
</dbReference>
<dbReference type="PROSITE" id="PS01357">
    <property type="entry name" value="ZF_ZZ_1"/>
    <property type="match status" value="1"/>
</dbReference>
<evidence type="ECO:0000256" key="5">
    <source>
        <dbReference type="SAM" id="MobiDB-lite"/>
    </source>
</evidence>
<dbReference type="SUPFAM" id="SSF57850">
    <property type="entry name" value="RING/U-box"/>
    <property type="match status" value="2"/>
</dbReference>
<evidence type="ECO:0000256" key="4">
    <source>
        <dbReference type="PROSITE-ProRule" id="PRU00228"/>
    </source>
</evidence>
<dbReference type="PANTHER" id="PTHR22772:SF4">
    <property type="entry name" value="ZINC FINGER ZZ-TYPE AND EF-HAND DOMAIN-CONTAINING PROTEIN 1"/>
    <property type="match status" value="1"/>
</dbReference>
<dbReference type="EMBL" id="CM001291">
    <property type="protein sequence ID" value="EHH57595.1"/>
    <property type="molecule type" value="Genomic_DNA"/>
</dbReference>
<accession>G7PT78</accession>
<protein>
    <submittedName>
        <fullName evidence="9">Zinc finger ZZ-type and EF-hand domain-containing protein 1</fullName>
    </submittedName>
</protein>
<evidence type="ECO:0000256" key="1">
    <source>
        <dbReference type="ARBA" id="ARBA00022723"/>
    </source>
</evidence>
<evidence type="ECO:0000259" key="6">
    <source>
        <dbReference type="PROSITE" id="PS50135"/>
    </source>
</evidence>
<dbReference type="CDD" id="cd08667">
    <property type="entry name" value="APC10-ZZEF1"/>
    <property type="match status" value="1"/>
</dbReference>
<feature type="compositionally biased region" description="Low complexity" evidence="5">
    <location>
        <begin position="1420"/>
        <end position="1435"/>
    </location>
</feature>
<dbReference type="CDD" id="cd02343">
    <property type="entry name" value="ZZ_EF"/>
    <property type="match status" value="1"/>
</dbReference>
<feature type="compositionally biased region" description="Basic and acidic residues" evidence="5">
    <location>
        <begin position="1350"/>
        <end position="1374"/>
    </location>
</feature>
<dbReference type="SUPFAM" id="SSF49785">
    <property type="entry name" value="Galactose-binding domain-like"/>
    <property type="match status" value="1"/>
</dbReference>
<feature type="domain" description="EF-hand" evidence="7">
    <location>
        <begin position="2"/>
        <end position="37"/>
    </location>
</feature>
<dbReference type="Pfam" id="PF00569">
    <property type="entry name" value="ZZ"/>
    <property type="match status" value="2"/>
</dbReference>
<evidence type="ECO:0000259" key="8">
    <source>
        <dbReference type="PROSITE" id="PS51284"/>
    </source>
</evidence>
<feature type="compositionally biased region" description="Basic and acidic residues" evidence="5">
    <location>
        <begin position="1873"/>
        <end position="1891"/>
    </location>
</feature>
<keyword evidence="1" id="KW-0479">Metal-binding</keyword>
<feature type="compositionally biased region" description="Polar residues" evidence="5">
    <location>
        <begin position="1899"/>
        <end position="1916"/>
    </location>
</feature>
<dbReference type="PANTHER" id="PTHR22772">
    <property type="entry name" value="NOVEL ZZ TYPE ZINC FINGER DOMAIN CONTAINING PROTEIN"/>
    <property type="match status" value="1"/>
</dbReference>
<feature type="compositionally biased region" description="Basic and acidic residues" evidence="5">
    <location>
        <begin position="2246"/>
        <end position="2264"/>
    </location>
</feature>
<keyword evidence="3" id="KW-0862">Zinc</keyword>
<dbReference type="InterPro" id="IPR000433">
    <property type="entry name" value="Znf_ZZ"/>
</dbReference>
<dbReference type="Gene3D" id="2.60.120.260">
    <property type="entry name" value="Galactose-binding domain-like"/>
    <property type="match status" value="1"/>
</dbReference>
<feature type="region of interest" description="Disordered" evidence="5">
    <location>
        <begin position="2246"/>
        <end position="2278"/>
    </location>
</feature>
<dbReference type="SMART" id="SM01337">
    <property type="entry name" value="APC10"/>
    <property type="match status" value="1"/>
</dbReference>
<evidence type="ECO:0000313" key="9">
    <source>
        <dbReference type="EMBL" id="EHH57595.1"/>
    </source>
</evidence>
<dbReference type="InterPro" id="IPR043502">
    <property type="entry name" value="DNA/RNA_pol_sf"/>
</dbReference>
<dbReference type="InterPro" id="IPR002048">
    <property type="entry name" value="EF_hand_dom"/>
</dbReference>
<proteinExistence type="predicted"/>
<dbReference type="SMART" id="SM00291">
    <property type="entry name" value="ZnF_ZZ"/>
    <property type="match status" value="2"/>
</dbReference>
<reference evidence="9" key="1">
    <citation type="journal article" date="2011" name="Nat. Biotechnol.">
        <title>Genome sequencing and comparison of two nonhuman primate animal models, the cynomolgus and Chinese rhesus macaques.</title>
        <authorList>
            <person name="Yan G."/>
            <person name="Zhang G."/>
            <person name="Fang X."/>
            <person name="Zhang Y."/>
            <person name="Li C."/>
            <person name="Ling F."/>
            <person name="Cooper D.N."/>
            <person name="Li Q."/>
            <person name="Li Y."/>
            <person name="van Gool A.J."/>
            <person name="Du H."/>
            <person name="Chen J."/>
            <person name="Chen R."/>
            <person name="Zhang P."/>
            <person name="Huang Z."/>
            <person name="Thompson J.R."/>
            <person name="Meng Y."/>
            <person name="Bai Y."/>
            <person name="Wang J."/>
            <person name="Zhuo M."/>
            <person name="Wang T."/>
            <person name="Huang Y."/>
            <person name="Wei L."/>
            <person name="Li J."/>
            <person name="Wang Z."/>
            <person name="Hu H."/>
            <person name="Yang P."/>
            <person name="Le L."/>
            <person name="Stenson P.D."/>
            <person name="Li B."/>
            <person name="Liu X."/>
            <person name="Ball E.V."/>
            <person name="An N."/>
            <person name="Huang Q."/>
            <person name="Zhang Y."/>
            <person name="Fan W."/>
            <person name="Zhang X."/>
            <person name="Li Y."/>
            <person name="Wang W."/>
            <person name="Katze M.G."/>
            <person name="Su B."/>
            <person name="Nielsen R."/>
            <person name="Yang H."/>
            <person name="Wang J."/>
            <person name="Wang X."/>
            <person name="Wang J."/>
        </authorList>
    </citation>
    <scope>NUCLEOTIDE SEQUENCE [LARGE SCALE GENOMIC DNA]</scope>
    <source>
        <strain evidence="9">CE-4</strain>
    </source>
</reference>
<evidence type="ECO:0000259" key="7">
    <source>
        <dbReference type="PROSITE" id="PS50222"/>
    </source>
</evidence>
<dbReference type="InterPro" id="IPR040099">
    <property type="entry name" value="ZZEF1"/>
</dbReference>
<feature type="domain" description="ZZ-type" evidence="6">
    <location>
        <begin position="1642"/>
        <end position="1697"/>
    </location>
</feature>
<feature type="region of interest" description="Disordered" evidence="5">
    <location>
        <begin position="1350"/>
        <end position="1435"/>
    </location>
</feature>
<dbReference type="PROSITE" id="PS51284">
    <property type="entry name" value="DOC"/>
    <property type="match status" value="1"/>
</dbReference>
<feature type="region of interest" description="Disordered" evidence="5">
    <location>
        <begin position="1837"/>
        <end position="1942"/>
    </location>
</feature>
<dbReference type="InterPro" id="IPR008979">
    <property type="entry name" value="Galactose-bd-like_sf"/>
</dbReference>
<dbReference type="InterPro" id="IPR047052">
    <property type="entry name" value="ZZEF1_APC10"/>
</dbReference>
<feature type="domain" description="ZZ-type" evidence="6">
    <location>
        <begin position="1691"/>
        <end position="1746"/>
    </location>
</feature>
<dbReference type="eggNOG" id="KOG1426">
    <property type="taxonomic scope" value="Eukaryota"/>
</dbReference>